<gene>
    <name evidence="4" type="ORF">THAOC_19040</name>
</gene>
<evidence type="ECO:0000256" key="2">
    <source>
        <dbReference type="SAM" id="MobiDB-lite"/>
    </source>
</evidence>
<dbReference type="PANTHER" id="PTHR48104">
    <property type="entry name" value="METACASPASE-4"/>
    <property type="match status" value="1"/>
</dbReference>
<feature type="region of interest" description="Disordered" evidence="2">
    <location>
        <begin position="70"/>
        <end position="137"/>
    </location>
</feature>
<evidence type="ECO:0000313" key="4">
    <source>
        <dbReference type="EMBL" id="EJK60576.1"/>
    </source>
</evidence>
<comment type="caution">
    <text evidence="4">The sequence shown here is derived from an EMBL/GenBank/DDBJ whole genome shotgun (WGS) entry which is preliminary data.</text>
</comment>
<dbReference type="Gene3D" id="3.40.50.12660">
    <property type="match status" value="1"/>
</dbReference>
<protein>
    <recommendedName>
        <fullName evidence="3">Peptidase C14 caspase domain-containing protein</fullName>
    </recommendedName>
</protein>
<sequence length="292" mass="31932">MSLAICEPYPAENKVKVLYSQKAGVTTCRRAQVAVEGRKMMPPNKNRLTIAVGAAVENANPLRVKDVANHVGGRRRKVGTRAKAHELTSDPGDASSSRSQKSRSGRNSQGGRKRSSGAKGRRAVGPNKTPSAKRRSHFAEEANKAIPALVTMISGCHDAQTSADVANLSSQFKLPNPAGKSGGACTAALLEVLHCSSSDDEREMSWVDVLRRMRIVLNKKGFDQCPQLTCSRMINVKDRFFITPPDFNEVNNTKRAVGFRDENVTMLLDDNKHRSPTKAAILSAYKKTRYAR</sequence>
<dbReference type="eggNOG" id="KOG1546">
    <property type="taxonomic scope" value="Eukaryota"/>
</dbReference>
<dbReference type="GO" id="GO:0004197">
    <property type="term" value="F:cysteine-type endopeptidase activity"/>
    <property type="evidence" value="ECO:0007669"/>
    <property type="project" value="InterPro"/>
</dbReference>
<feature type="compositionally biased region" description="Basic residues" evidence="2">
    <location>
        <begin position="72"/>
        <end position="82"/>
    </location>
</feature>
<dbReference type="InterPro" id="IPR011600">
    <property type="entry name" value="Pept_C14_caspase"/>
</dbReference>
<name>K0SHT5_THAOC</name>
<proteinExistence type="inferred from homology"/>
<comment type="similarity">
    <text evidence="1">Belongs to the peptidase C14B family.</text>
</comment>
<reference evidence="4 5" key="1">
    <citation type="journal article" date="2012" name="Genome Biol.">
        <title>Genome and low-iron response of an oceanic diatom adapted to chronic iron limitation.</title>
        <authorList>
            <person name="Lommer M."/>
            <person name="Specht M."/>
            <person name="Roy A.S."/>
            <person name="Kraemer L."/>
            <person name="Andreson R."/>
            <person name="Gutowska M.A."/>
            <person name="Wolf J."/>
            <person name="Bergner S.V."/>
            <person name="Schilhabel M.B."/>
            <person name="Klostermeier U.C."/>
            <person name="Beiko R.G."/>
            <person name="Rosenstiel P."/>
            <person name="Hippler M."/>
            <person name="Laroche J."/>
        </authorList>
    </citation>
    <scope>NUCLEOTIDE SEQUENCE [LARGE SCALE GENOMIC DNA]</scope>
    <source>
        <strain evidence="4 5">CCMP1005</strain>
    </source>
</reference>
<dbReference type="PANTHER" id="PTHR48104:SF30">
    <property type="entry name" value="METACASPASE-1"/>
    <property type="match status" value="1"/>
</dbReference>
<keyword evidence="5" id="KW-1185">Reference proteome</keyword>
<dbReference type="AlphaFoldDB" id="K0SHT5"/>
<dbReference type="Proteomes" id="UP000266841">
    <property type="component" value="Unassembled WGS sequence"/>
</dbReference>
<organism evidence="4 5">
    <name type="scientific">Thalassiosira oceanica</name>
    <name type="common">Marine diatom</name>
    <dbReference type="NCBI Taxonomy" id="159749"/>
    <lineage>
        <taxon>Eukaryota</taxon>
        <taxon>Sar</taxon>
        <taxon>Stramenopiles</taxon>
        <taxon>Ochrophyta</taxon>
        <taxon>Bacillariophyta</taxon>
        <taxon>Coscinodiscophyceae</taxon>
        <taxon>Thalassiosirophycidae</taxon>
        <taxon>Thalassiosirales</taxon>
        <taxon>Thalassiosiraceae</taxon>
        <taxon>Thalassiosira</taxon>
    </lineage>
</organism>
<dbReference type="EMBL" id="AGNL01020904">
    <property type="protein sequence ID" value="EJK60576.1"/>
    <property type="molecule type" value="Genomic_DNA"/>
</dbReference>
<evidence type="ECO:0000256" key="1">
    <source>
        <dbReference type="ARBA" id="ARBA00009005"/>
    </source>
</evidence>
<dbReference type="GO" id="GO:0006508">
    <property type="term" value="P:proteolysis"/>
    <property type="evidence" value="ECO:0007669"/>
    <property type="project" value="InterPro"/>
</dbReference>
<feature type="domain" description="Peptidase C14 caspase" evidence="3">
    <location>
        <begin position="115"/>
        <end position="232"/>
    </location>
</feature>
<evidence type="ECO:0000313" key="5">
    <source>
        <dbReference type="Proteomes" id="UP000266841"/>
    </source>
</evidence>
<accession>K0SHT5</accession>
<dbReference type="Pfam" id="PF00656">
    <property type="entry name" value="Peptidase_C14"/>
    <property type="match status" value="1"/>
</dbReference>
<dbReference type="GO" id="GO:0005737">
    <property type="term" value="C:cytoplasm"/>
    <property type="evidence" value="ECO:0007669"/>
    <property type="project" value="TreeGrafter"/>
</dbReference>
<feature type="non-terminal residue" evidence="4">
    <location>
        <position position="292"/>
    </location>
</feature>
<evidence type="ECO:0000259" key="3">
    <source>
        <dbReference type="Pfam" id="PF00656"/>
    </source>
</evidence>
<feature type="compositionally biased region" description="Basic residues" evidence="2">
    <location>
        <begin position="111"/>
        <end position="122"/>
    </location>
</feature>
<dbReference type="InterPro" id="IPR050452">
    <property type="entry name" value="Metacaspase"/>
</dbReference>